<evidence type="ECO:0000313" key="2">
    <source>
        <dbReference type="EMBL" id="GJD45838.1"/>
    </source>
</evidence>
<dbReference type="Proteomes" id="UP001055117">
    <property type="component" value="Unassembled WGS sequence"/>
</dbReference>
<gene>
    <name evidence="2" type="ORF">AFCDBAGC_3715</name>
</gene>
<reference evidence="2 3" key="1">
    <citation type="journal article" date="2021" name="Front. Microbiol.">
        <title>Comprehensive Comparative Genomics and Phenotyping of Methylobacterium Species.</title>
        <authorList>
            <person name="Alessa O."/>
            <person name="Ogura Y."/>
            <person name="Fujitani Y."/>
            <person name="Takami H."/>
            <person name="Hayashi T."/>
            <person name="Sahin N."/>
            <person name="Tani A."/>
        </authorList>
    </citation>
    <scope>NUCLEOTIDE SEQUENCE [LARGE SCALE GENOMIC DNA]</scope>
    <source>
        <strain evidence="2 3">DSM 23679</strain>
    </source>
</reference>
<comment type="caution">
    <text evidence="2">The sequence shown here is derived from an EMBL/GenBank/DDBJ whole genome shotgun (WGS) entry which is preliminary data.</text>
</comment>
<protein>
    <recommendedName>
        <fullName evidence="4">Secreted protein</fullName>
    </recommendedName>
</protein>
<dbReference type="RefSeq" id="WP_238272689.1">
    <property type="nucleotide sequence ID" value="NZ_BPQG01000056.1"/>
</dbReference>
<feature type="signal peptide" evidence="1">
    <location>
        <begin position="1"/>
        <end position="19"/>
    </location>
</feature>
<keyword evidence="3" id="KW-1185">Reference proteome</keyword>
<organism evidence="2 3">
    <name type="scientific">Methylobacterium cerastii</name>
    <dbReference type="NCBI Taxonomy" id="932741"/>
    <lineage>
        <taxon>Bacteria</taxon>
        <taxon>Pseudomonadati</taxon>
        <taxon>Pseudomonadota</taxon>
        <taxon>Alphaproteobacteria</taxon>
        <taxon>Hyphomicrobiales</taxon>
        <taxon>Methylobacteriaceae</taxon>
        <taxon>Methylobacterium</taxon>
    </lineage>
</organism>
<feature type="chain" id="PRO_5046770698" description="Secreted protein" evidence="1">
    <location>
        <begin position="20"/>
        <end position="111"/>
    </location>
</feature>
<keyword evidence="1" id="KW-0732">Signal</keyword>
<sequence length="111" mass="11740">MRSLFLAAAVAASATPSLAEDITWLLPAPGFYCPIGENVMPIRIQEDGGMVIDSLDCGKVRLEGGQVLSPSCVTNGGDRVPYTTDLEVLPSGGLVHDGVTFRRRDGRPPCP</sequence>
<evidence type="ECO:0008006" key="4">
    <source>
        <dbReference type="Google" id="ProtNLM"/>
    </source>
</evidence>
<proteinExistence type="predicted"/>
<dbReference type="EMBL" id="BPQG01000056">
    <property type="protein sequence ID" value="GJD45838.1"/>
    <property type="molecule type" value="Genomic_DNA"/>
</dbReference>
<accession>A0ABQ4QKQ5</accession>
<evidence type="ECO:0000313" key="3">
    <source>
        <dbReference type="Proteomes" id="UP001055117"/>
    </source>
</evidence>
<evidence type="ECO:0000256" key="1">
    <source>
        <dbReference type="SAM" id="SignalP"/>
    </source>
</evidence>
<name>A0ABQ4QKQ5_9HYPH</name>